<dbReference type="SMART" id="SM00268">
    <property type="entry name" value="ACTIN"/>
    <property type="match status" value="1"/>
</dbReference>
<dbReference type="GO" id="GO:0005856">
    <property type="term" value="C:cytoskeleton"/>
    <property type="evidence" value="ECO:0007669"/>
    <property type="project" value="UniProtKB-SubCell"/>
</dbReference>
<keyword evidence="6" id="KW-0067">ATP-binding</keyword>
<proteinExistence type="inferred from homology"/>
<dbReference type="InterPro" id="IPR043129">
    <property type="entry name" value="ATPase_NBD"/>
</dbReference>
<evidence type="ECO:0000256" key="2">
    <source>
        <dbReference type="ARBA" id="ARBA00006752"/>
    </source>
</evidence>
<evidence type="ECO:0000313" key="10">
    <source>
        <dbReference type="Proteomes" id="UP000887578"/>
    </source>
</evidence>
<dbReference type="PRINTS" id="PR00190">
    <property type="entry name" value="ACTIN"/>
</dbReference>
<keyword evidence="3" id="KW-0963">Cytoplasm</keyword>
<evidence type="ECO:0000256" key="4">
    <source>
        <dbReference type="ARBA" id="ARBA00022741"/>
    </source>
</evidence>
<dbReference type="GO" id="GO:0005524">
    <property type="term" value="F:ATP binding"/>
    <property type="evidence" value="ECO:0007669"/>
    <property type="project" value="UniProtKB-KW"/>
</dbReference>
<comment type="similarity">
    <text evidence="2 9">Belongs to the actin family.</text>
</comment>
<dbReference type="InterPro" id="IPR004000">
    <property type="entry name" value="Actin"/>
</dbReference>
<dbReference type="Gene3D" id="3.90.640.10">
    <property type="entry name" value="Actin, Chain A, domain 4"/>
    <property type="match status" value="1"/>
</dbReference>
<keyword evidence="4" id="KW-0547">Nucleotide-binding</keyword>
<dbReference type="AlphaFoldDB" id="A0A914PEF7"/>
<keyword evidence="7" id="KW-0206">Cytoskeleton</keyword>
<evidence type="ECO:0000256" key="7">
    <source>
        <dbReference type="ARBA" id="ARBA00023212"/>
    </source>
</evidence>
<name>A0A914PEF7_9BILA</name>
<dbReference type="SUPFAM" id="SSF53067">
    <property type="entry name" value="Actin-like ATPase domain"/>
    <property type="match status" value="1"/>
</dbReference>
<accession>A0A914PEF7</accession>
<dbReference type="Gene3D" id="3.30.420.40">
    <property type="match status" value="2"/>
</dbReference>
<sequence length="200" mass="22399">MYVAIPAVLSLYASGRITGVVLDSGDGVSHTVPVHEGYALPHAIHRLDLAGRDLTDYLMKILTERGYSFTTTAEREIVRNIKEKLCYVALDFEEEMIYKLSYLEKSYKLPDGQVITVGNERFRCPEALFQPSFLGMESAGIHETTYNSIMKCDNDIQKDLFASIVLSGGTTMYRGIDGRMYKEISDLSPSKMKIKIIAPP</sequence>
<dbReference type="Pfam" id="PF00022">
    <property type="entry name" value="Actin"/>
    <property type="match status" value="1"/>
</dbReference>
<dbReference type="Proteomes" id="UP000887578">
    <property type="component" value="Unplaced"/>
</dbReference>
<dbReference type="GO" id="GO:0016787">
    <property type="term" value="F:hydrolase activity"/>
    <property type="evidence" value="ECO:0007669"/>
    <property type="project" value="UniProtKB-KW"/>
</dbReference>
<dbReference type="WBParaSite" id="PDA_v2.g16581.t1">
    <property type="protein sequence ID" value="PDA_v2.g16581.t1"/>
    <property type="gene ID" value="PDA_v2.g16581"/>
</dbReference>
<reference evidence="11" key="1">
    <citation type="submission" date="2022-11" db="UniProtKB">
        <authorList>
            <consortium name="WormBaseParasite"/>
        </authorList>
    </citation>
    <scope>IDENTIFICATION</scope>
</reference>
<evidence type="ECO:0000256" key="6">
    <source>
        <dbReference type="ARBA" id="ARBA00022840"/>
    </source>
</evidence>
<protein>
    <submittedName>
        <fullName evidence="11">Actin</fullName>
    </submittedName>
</protein>
<comment type="catalytic activity">
    <reaction evidence="8">
        <text>ATP + H2O = ADP + phosphate + H(+)</text>
        <dbReference type="Rhea" id="RHEA:13065"/>
        <dbReference type="ChEBI" id="CHEBI:15377"/>
        <dbReference type="ChEBI" id="CHEBI:15378"/>
        <dbReference type="ChEBI" id="CHEBI:30616"/>
        <dbReference type="ChEBI" id="CHEBI:43474"/>
        <dbReference type="ChEBI" id="CHEBI:456216"/>
    </reaction>
</comment>
<keyword evidence="10" id="KW-1185">Reference proteome</keyword>
<comment type="subcellular location">
    <subcellularLocation>
        <location evidence="1">Cytoplasm</location>
        <location evidence="1">Cytoskeleton</location>
    </subcellularLocation>
</comment>
<dbReference type="FunFam" id="3.30.420.40:FF:000205">
    <property type="entry name" value="Actin, alpha skeletal muscle"/>
    <property type="match status" value="1"/>
</dbReference>
<evidence type="ECO:0000313" key="11">
    <source>
        <dbReference type="WBParaSite" id="PDA_v2.g16581.t1"/>
    </source>
</evidence>
<evidence type="ECO:0000256" key="9">
    <source>
        <dbReference type="RuleBase" id="RU000487"/>
    </source>
</evidence>
<dbReference type="FunFam" id="3.90.640.10:FF:000047">
    <property type="entry name" value="Actin, alpha skeletal muscle"/>
    <property type="match status" value="1"/>
</dbReference>
<evidence type="ECO:0000256" key="8">
    <source>
        <dbReference type="ARBA" id="ARBA00049360"/>
    </source>
</evidence>
<keyword evidence="5" id="KW-0378">Hydrolase</keyword>
<evidence type="ECO:0000256" key="3">
    <source>
        <dbReference type="ARBA" id="ARBA00022490"/>
    </source>
</evidence>
<evidence type="ECO:0000256" key="1">
    <source>
        <dbReference type="ARBA" id="ARBA00004245"/>
    </source>
</evidence>
<dbReference type="PANTHER" id="PTHR11937">
    <property type="entry name" value="ACTIN"/>
    <property type="match status" value="1"/>
</dbReference>
<evidence type="ECO:0000256" key="5">
    <source>
        <dbReference type="ARBA" id="ARBA00022801"/>
    </source>
</evidence>
<organism evidence="10 11">
    <name type="scientific">Panagrolaimus davidi</name>
    <dbReference type="NCBI Taxonomy" id="227884"/>
    <lineage>
        <taxon>Eukaryota</taxon>
        <taxon>Metazoa</taxon>
        <taxon>Ecdysozoa</taxon>
        <taxon>Nematoda</taxon>
        <taxon>Chromadorea</taxon>
        <taxon>Rhabditida</taxon>
        <taxon>Tylenchina</taxon>
        <taxon>Panagrolaimomorpha</taxon>
        <taxon>Panagrolaimoidea</taxon>
        <taxon>Panagrolaimidae</taxon>
        <taxon>Panagrolaimus</taxon>
    </lineage>
</organism>